<feature type="transmembrane region" description="Helical" evidence="7">
    <location>
        <begin position="288"/>
        <end position="308"/>
    </location>
</feature>
<dbReference type="InterPro" id="IPR020846">
    <property type="entry name" value="MFS_dom"/>
</dbReference>
<evidence type="ECO:0000256" key="7">
    <source>
        <dbReference type="SAM" id="Phobius"/>
    </source>
</evidence>
<feature type="transmembrane region" description="Helical" evidence="7">
    <location>
        <begin position="351"/>
        <end position="372"/>
    </location>
</feature>
<keyword evidence="3 7" id="KW-0812">Transmembrane</keyword>
<name>A0AAE8SV30_9PEZI</name>
<evidence type="ECO:0000256" key="5">
    <source>
        <dbReference type="ARBA" id="ARBA00023136"/>
    </source>
</evidence>
<feature type="transmembrane region" description="Helical" evidence="7">
    <location>
        <begin position="320"/>
        <end position="339"/>
    </location>
</feature>
<feature type="transmembrane region" description="Helical" evidence="7">
    <location>
        <begin position="443"/>
        <end position="464"/>
    </location>
</feature>
<dbReference type="GO" id="GO:0016020">
    <property type="term" value="C:membrane"/>
    <property type="evidence" value="ECO:0007669"/>
    <property type="project" value="UniProtKB-SubCell"/>
</dbReference>
<feature type="transmembrane region" description="Helical" evidence="7">
    <location>
        <begin position="177"/>
        <end position="199"/>
    </location>
</feature>
<feature type="transmembrane region" description="Helical" evidence="7">
    <location>
        <begin position="410"/>
        <end position="431"/>
    </location>
</feature>
<dbReference type="AlphaFoldDB" id="A0AAE8SV30"/>
<evidence type="ECO:0000256" key="1">
    <source>
        <dbReference type="ARBA" id="ARBA00004141"/>
    </source>
</evidence>
<feature type="region of interest" description="Disordered" evidence="6">
    <location>
        <begin position="1"/>
        <end position="32"/>
    </location>
</feature>
<protein>
    <submittedName>
        <fullName evidence="9">Related to nicotinamide mononucleotide permease</fullName>
    </submittedName>
</protein>
<organism evidence="9 10">
    <name type="scientific">Cephalotrichum gorgonifer</name>
    <dbReference type="NCBI Taxonomy" id="2041049"/>
    <lineage>
        <taxon>Eukaryota</taxon>
        <taxon>Fungi</taxon>
        <taxon>Dikarya</taxon>
        <taxon>Ascomycota</taxon>
        <taxon>Pezizomycotina</taxon>
        <taxon>Sordariomycetes</taxon>
        <taxon>Hypocreomycetidae</taxon>
        <taxon>Microascales</taxon>
        <taxon>Microascaceae</taxon>
        <taxon>Cephalotrichum</taxon>
    </lineage>
</organism>
<dbReference type="FunFam" id="1.20.1250.20:FF:000013">
    <property type="entry name" value="MFS general substrate transporter"/>
    <property type="match status" value="1"/>
</dbReference>
<dbReference type="Pfam" id="PF07690">
    <property type="entry name" value="MFS_1"/>
    <property type="match status" value="1"/>
</dbReference>
<dbReference type="Proteomes" id="UP001187682">
    <property type="component" value="Unassembled WGS sequence"/>
</dbReference>
<reference evidence="9" key="1">
    <citation type="submission" date="2018-03" db="EMBL/GenBank/DDBJ databases">
        <authorList>
            <person name="Guldener U."/>
        </authorList>
    </citation>
    <scope>NUCLEOTIDE SEQUENCE</scope>
</reference>
<feature type="transmembrane region" description="Helical" evidence="7">
    <location>
        <begin position="46"/>
        <end position="63"/>
    </location>
</feature>
<keyword evidence="10" id="KW-1185">Reference proteome</keyword>
<dbReference type="PANTHER" id="PTHR43791">
    <property type="entry name" value="PERMEASE-RELATED"/>
    <property type="match status" value="1"/>
</dbReference>
<evidence type="ECO:0000313" key="10">
    <source>
        <dbReference type="Proteomes" id="UP001187682"/>
    </source>
</evidence>
<feature type="transmembrane region" description="Helical" evidence="7">
    <location>
        <begin position="116"/>
        <end position="135"/>
    </location>
</feature>
<evidence type="ECO:0000259" key="8">
    <source>
        <dbReference type="PROSITE" id="PS50850"/>
    </source>
</evidence>
<dbReference type="EMBL" id="ONZQ02000006">
    <property type="protein sequence ID" value="SPO02308.1"/>
    <property type="molecule type" value="Genomic_DNA"/>
</dbReference>
<dbReference type="InterPro" id="IPR036259">
    <property type="entry name" value="MFS_trans_sf"/>
</dbReference>
<evidence type="ECO:0000313" key="9">
    <source>
        <dbReference type="EMBL" id="SPO02308.1"/>
    </source>
</evidence>
<evidence type="ECO:0000256" key="3">
    <source>
        <dbReference type="ARBA" id="ARBA00022692"/>
    </source>
</evidence>
<comment type="subcellular location">
    <subcellularLocation>
        <location evidence="1">Membrane</location>
        <topology evidence="1">Multi-pass membrane protein</topology>
    </subcellularLocation>
</comment>
<evidence type="ECO:0000256" key="2">
    <source>
        <dbReference type="ARBA" id="ARBA00022448"/>
    </source>
</evidence>
<keyword evidence="2" id="KW-0813">Transport</keyword>
<sequence length="504" mass="54782">MGDEKAAPLSGDDPVSTPPDETGRPPFATSAPTWNPAAEKALVRRLDLLIFPVMILLFILNFIDRSNFAAARLRGLEADLRLTDVEYQTCISILLVGYVAMQVPSNMILTAVRRPSWYLCSCVAAWGLISAATGSVRGARGAILCRFFLGCVEASFFPGSLYFLSRWYTRREMQLRVTVLNAGNMAAQAFGGLIAAGILTDMQGVMGLAAWRWLLIIEGAVTVAVAGGAVLVLPDYPQTTGWLTAEEKRIAIGRLAVDAGAEDIEGEGKDDEVSALEGLRMACRDPKVWLLGLTYHATIMGLSFSFFFPTITQALGYNTTTTLLLTAPPWIFAILVSLPNAWHADYTGERFLHYFVPALVCIVGYVISVTTTATAPRYVSMFLMTTGYASGFVTLAWISNTIPRPAAKKAAAIAIVNAMGNIGSIPGSYMWPQRWGPLYVKSFAIEIAVFGFAILCALALRFYLRAENQRLDREEAVVSSVGVASGDTAAAQADRPRRGFRYLY</sequence>
<dbReference type="PROSITE" id="PS50850">
    <property type="entry name" value="MFS"/>
    <property type="match status" value="1"/>
</dbReference>
<evidence type="ECO:0000256" key="4">
    <source>
        <dbReference type="ARBA" id="ARBA00022989"/>
    </source>
</evidence>
<dbReference type="SUPFAM" id="SSF103473">
    <property type="entry name" value="MFS general substrate transporter"/>
    <property type="match status" value="1"/>
</dbReference>
<proteinExistence type="predicted"/>
<accession>A0AAE8SV30</accession>
<gene>
    <name evidence="9" type="ORF">DNG_04981</name>
</gene>
<feature type="transmembrane region" description="Helical" evidence="7">
    <location>
        <begin position="211"/>
        <end position="233"/>
    </location>
</feature>
<keyword evidence="4 7" id="KW-1133">Transmembrane helix</keyword>
<evidence type="ECO:0000256" key="6">
    <source>
        <dbReference type="SAM" id="MobiDB-lite"/>
    </source>
</evidence>
<dbReference type="GO" id="GO:0022857">
    <property type="term" value="F:transmembrane transporter activity"/>
    <property type="evidence" value="ECO:0007669"/>
    <property type="project" value="InterPro"/>
</dbReference>
<feature type="transmembrane region" description="Helical" evidence="7">
    <location>
        <begin position="141"/>
        <end position="165"/>
    </location>
</feature>
<dbReference type="InterPro" id="IPR011701">
    <property type="entry name" value="MFS"/>
</dbReference>
<dbReference type="Gene3D" id="1.20.1250.20">
    <property type="entry name" value="MFS general substrate transporter like domains"/>
    <property type="match status" value="2"/>
</dbReference>
<feature type="transmembrane region" description="Helical" evidence="7">
    <location>
        <begin position="378"/>
        <end position="398"/>
    </location>
</feature>
<feature type="domain" description="Major facilitator superfamily (MFS) profile" evidence="8">
    <location>
        <begin position="50"/>
        <end position="469"/>
    </location>
</feature>
<dbReference type="PANTHER" id="PTHR43791:SF92">
    <property type="entry name" value="AGL026WP"/>
    <property type="match status" value="1"/>
</dbReference>
<keyword evidence="5 7" id="KW-0472">Membrane</keyword>
<dbReference type="FunFam" id="1.20.1250.20:FF:000057">
    <property type="entry name" value="MFS general substrate transporter"/>
    <property type="match status" value="1"/>
</dbReference>
<comment type="caution">
    <text evidence="9">The sequence shown here is derived from an EMBL/GenBank/DDBJ whole genome shotgun (WGS) entry which is preliminary data.</text>
</comment>